<keyword evidence="3" id="KW-1185">Reference proteome</keyword>
<proteinExistence type="predicted"/>
<dbReference type="Proteomes" id="UP000663866">
    <property type="component" value="Unassembled WGS sequence"/>
</dbReference>
<accession>A0A820TYP1</accession>
<protein>
    <submittedName>
        <fullName evidence="1">Uncharacterized protein</fullName>
    </submittedName>
</protein>
<feature type="non-terminal residue" evidence="1">
    <location>
        <position position="1"/>
    </location>
</feature>
<dbReference type="EMBL" id="CAJOBI010326651">
    <property type="protein sequence ID" value="CAF5192818.1"/>
    <property type="molecule type" value="Genomic_DNA"/>
</dbReference>
<dbReference type="Proteomes" id="UP000676336">
    <property type="component" value="Unassembled WGS sequence"/>
</dbReference>
<evidence type="ECO:0000313" key="2">
    <source>
        <dbReference type="EMBL" id="CAF5192818.1"/>
    </source>
</evidence>
<dbReference type="AlphaFoldDB" id="A0A820TYP1"/>
<evidence type="ECO:0000313" key="1">
    <source>
        <dbReference type="EMBL" id="CAF4478311.1"/>
    </source>
</evidence>
<evidence type="ECO:0000313" key="3">
    <source>
        <dbReference type="Proteomes" id="UP000663866"/>
    </source>
</evidence>
<gene>
    <name evidence="1" type="ORF">OVN521_LOCUS39451</name>
    <name evidence="2" type="ORF">SMN809_LOCUS72873</name>
</gene>
<dbReference type="EMBL" id="CAJOBG010050178">
    <property type="protein sequence ID" value="CAF4478311.1"/>
    <property type="molecule type" value="Genomic_DNA"/>
</dbReference>
<name>A0A820TYP1_9BILA</name>
<organism evidence="1 3">
    <name type="scientific">Rotaria magnacalcarata</name>
    <dbReference type="NCBI Taxonomy" id="392030"/>
    <lineage>
        <taxon>Eukaryota</taxon>
        <taxon>Metazoa</taxon>
        <taxon>Spiralia</taxon>
        <taxon>Gnathifera</taxon>
        <taxon>Rotifera</taxon>
        <taxon>Eurotatoria</taxon>
        <taxon>Bdelloidea</taxon>
        <taxon>Philodinida</taxon>
        <taxon>Philodinidae</taxon>
        <taxon>Rotaria</taxon>
    </lineage>
</organism>
<comment type="caution">
    <text evidence="1">The sequence shown here is derived from an EMBL/GenBank/DDBJ whole genome shotgun (WGS) entry which is preliminary data.</text>
</comment>
<reference evidence="1" key="1">
    <citation type="submission" date="2021-02" db="EMBL/GenBank/DDBJ databases">
        <authorList>
            <person name="Nowell W R."/>
        </authorList>
    </citation>
    <scope>NUCLEOTIDE SEQUENCE</scope>
</reference>
<sequence>GVDTHPATNSNSSSNEFKASCQLVRSYIHKLNPEILQYYKQLFYSVNIVTI</sequence>